<evidence type="ECO:0000313" key="2">
    <source>
        <dbReference type="EMBL" id="GAA4575875.1"/>
    </source>
</evidence>
<dbReference type="Gene3D" id="3.90.550.10">
    <property type="entry name" value="Spore Coat Polysaccharide Biosynthesis Protein SpsA, Chain A"/>
    <property type="match status" value="1"/>
</dbReference>
<evidence type="ECO:0000313" key="3">
    <source>
        <dbReference type="Proteomes" id="UP001500307"/>
    </source>
</evidence>
<accession>A0ABP8SUB0</accession>
<dbReference type="PANTHER" id="PTHR36529">
    <property type="entry name" value="SLL1095 PROTEIN"/>
    <property type="match status" value="1"/>
</dbReference>
<dbReference type="Pfam" id="PF09837">
    <property type="entry name" value="DUF2064"/>
    <property type="match status" value="1"/>
</dbReference>
<feature type="compositionally biased region" description="Low complexity" evidence="1">
    <location>
        <begin position="249"/>
        <end position="263"/>
    </location>
</feature>
<dbReference type="Proteomes" id="UP001500307">
    <property type="component" value="Unassembled WGS sequence"/>
</dbReference>
<protein>
    <submittedName>
        <fullName evidence="2">DUF2064 domain-containing protein</fullName>
    </submittedName>
</protein>
<reference evidence="3" key="1">
    <citation type="journal article" date="2019" name="Int. J. Syst. Evol. Microbiol.">
        <title>The Global Catalogue of Microorganisms (GCM) 10K type strain sequencing project: providing services to taxonomists for standard genome sequencing and annotation.</title>
        <authorList>
            <consortium name="The Broad Institute Genomics Platform"/>
            <consortium name="The Broad Institute Genome Sequencing Center for Infectious Disease"/>
            <person name="Wu L."/>
            <person name="Ma J."/>
        </authorList>
    </citation>
    <scope>NUCLEOTIDE SEQUENCE [LARGE SCALE GENOMIC DNA]</scope>
    <source>
        <strain evidence="3">JCM 3175</strain>
    </source>
</reference>
<organism evidence="2 3">
    <name type="scientific">Micromonospora coerulea</name>
    <dbReference type="NCBI Taxonomy" id="47856"/>
    <lineage>
        <taxon>Bacteria</taxon>
        <taxon>Bacillati</taxon>
        <taxon>Actinomycetota</taxon>
        <taxon>Actinomycetes</taxon>
        <taxon>Micromonosporales</taxon>
        <taxon>Micromonosporaceae</taxon>
        <taxon>Micromonospora</taxon>
    </lineage>
</organism>
<dbReference type="PANTHER" id="PTHR36529:SF1">
    <property type="entry name" value="GLYCOSYLTRANSFERASE"/>
    <property type="match status" value="1"/>
</dbReference>
<evidence type="ECO:0000256" key="1">
    <source>
        <dbReference type="SAM" id="MobiDB-lite"/>
    </source>
</evidence>
<dbReference type="EMBL" id="BAABGU010000028">
    <property type="protein sequence ID" value="GAA4575875.1"/>
    <property type="molecule type" value="Genomic_DNA"/>
</dbReference>
<comment type="caution">
    <text evidence="2">The sequence shown here is derived from an EMBL/GenBank/DDBJ whole genome shotgun (WGS) entry which is preliminary data.</text>
</comment>
<dbReference type="InterPro" id="IPR018641">
    <property type="entry name" value="Trfase_1_rSAM/seldom-assoc"/>
</dbReference>
<dbReference type="SUPFAM" id="SSF53448">
    <property type="entry name" value="Nucleotide-diphospho-sugar transferases"/>
    <property type="match status" value="1"/>
</dbReference>
<proteinExistence type="predicted"/>
<name>A0ABP8SUB0_9ACTN</name>
<dbReference type="InterPro" id="IPR029044">
    <property type="entry name" value="Nucleotide-diphossugar_trans"/>
</dbReference>
<gene>
    <name evidence="2" type="ORF">GCM10023176_46120</name>
</gene>
<feature type="region of interest" description="Disordered" evidence="1">
    <location>
        <begin position="248"/>
        <end position="278"/>
    </location>
</feature>
<keyword evidence="3" id="KW-1185">Reference proteome</keyword>
<sequence>MSVLLVMAKAPVPGRVKTRLCPPLDPAAAAAVAAAALLDTLDAVRAVPGVTPVLAHAGPLDRAVRGAELGAALAGWTLLPQRGRDLGDRLAAAHADAAAAFPGRPVLQLGMDTPQAGADLLGAAVVALAGADAVLGPAADGGWWALGLRDPGAAAVLRTVPMSTPATGRETRAALAGRGLRVDALPELADVDEWSTALAVAAAAPAGRFAATVRDLESRLAGGTAPETDVRPADGLLGVVRPVKGGLTGTRATAAGRSEAGRTVRSGPVTARRAREVR</sequence>